<dbReference type="EMBL" id="CAJNNV010029850">
    <property type="protein sequence ID" value="CAE8630326.1"/>
    <property type="molecule type" value="Genomic_DNA"/>
</dbReference>
<accession>A0A813GYE9</accession>
<evidence type="ECO:0000313" key="2">
    <source>
        <dbReference type="Proteomes" id="UP000654075"/>
    </source>
</evidence>
<sequence>MTFPGQAAYCCQRDGVVQSDVAWAIERGALQLQTVQDTAAIGEELLLELYKLLGHSRPRPMESNCAAWDYSGQYLQGSTPVDGNSGACLWDAQRMIGCCGDWMLDGRVEGAYVSGDALGRLLVAELQRTE</sequence>
<dbReference type="Gene3D" id="3.50.50.60">
    <property type="entry name" value="FAD/NAD(P)-binding domain"/>
    <property type="match status" value="1"/>
</dbReference>
<reference evidence="1" key="1">
    <citation type="submission" date="2021-02" db="EMBL/GenBank/DDBJ databases">
        <authorList>
            <person name="Dougan E. K."/>
            <person name="Rhodes N."/>
            <person name="Thang M."/>
            <person name="Chan C."/>
        </authorList>
    </citation>
    <scope>NUCLEOTIDE SEQUENCE</scope>
</reference>
<evidence type="ECO:0008006" key="3">
    <source>
        <dbReference type="Google" id="ProtNLM"/>
    </source>
</evidence>
<dbReference type="InterPro" id="IPR036188">
    <property type="entry name" value="FAD/NAD-bd_sf"/>
</dbReference>
<evidence type="ECO:0000313" key="1">
    <source>
        <dbReference type="EMBL" id="CAE8630326.1"/>
    </source>
</evidence>
<name>A0A813GYE9_POLGL</name>
<dbReference type="Proteomes" id="UP000654075">
    <property type="component" value="Unassembled WGS sequence"/>
</dbReference>
<protein>
    <recommendedName>
        <fullName evidence="3">Amine oxidase</fullName>
    </recommendedName>
</protein>
<comment type="caution">
    <text evidence="1">The sequence shown here is derived from an EMBL/GenBank/DDBJ whole genome shotgun (WGS) entry which is preliminary data.</text>
</comment>
<dbReference type="PANTHER" id="PTHR16128">
    <property type="entry name" value="FAD/NAD(P)-BINDING OXIDOREDUCTASE FAMILY PROTEIN"/>
    <property type="match status" value="1"/>
</dbReference>
<organism evidence="1 2">
    <name type="scientific">Polarella glacialis</name>
    <name type="common">Dinoflagellate</name>
    <dbReference type="NCBI Taxonomy" id="89957"/>
    <lineage>
        <taxon>Eukaryota</taxon>
        <taxon>Sar</taxon>
        <taxon>Alveolata</taxon>
        <taxon>Dinophyceae</taxon>
        <taxon>Suessiales</taxon>
        <taxon>Suessiaceae</taxon>
        <taxon>Polarella</taxon>
    </lineage>
</organism>
<keyword evidence="2" id="KW-1185">Reference proteome</keyword>
<dbReference type="AlphaFoldDB" id="A0A813GYE9"/>
<dbReference type="PANTHER" id="PTHR16128:SF5">
    <property type="entry name" value="FAD_NAD(P)-BINDING OXIDOREDUCTASE FAMILY PROTEIN"/>
    <property type="match status" value="1"/>
</dbReference>
<gene>
    <name evidence="1" type="ORF">PGLA1383_LOCUS46702</name>
</gene>
<proteinExistence type="predicted"/>
<dbReference type="Gene3D" id="3.90.660.10">
    <property type="match status" value="1"/>
</dbReference>